<evidence type="ECO:0000256" key="3">
    <source>
        <dbReference type="ARBA" id="ARBA00023295"/>
    </source>
</evidence>
<comment type="function">
    <text evidence="4">Invertase that cleaves sucrose into glucose and fructose.</text>
</comment>
<dbReference type="InterPro" id="IPR024746">
    <property type="entry name" value="Glyco_hydro_100"/>
</dbReference>
<keyword evidence="1 4" id="KW-0378">Hydrolase</keyword>
<evidence type="ECO:0000256" key="1">
    <source>
        <dbReference type="ARBA" id="ARBA00022801"/>
    </source>
</evidence>
<gene>
    <name evidence="6" type="ORF">Tsubulata_009004</name>
</gene>
<reference evidence="6" key="1">
    <citation type="submission" date="2022-02" db="EMBL/GenBank/DDBJ databases">
        <authorList>
            <person name="Henning P.M."/>
            <person name="McCubbin A.G."/>
            <person name="Shore J.S."/>
        </authorList>
    </citation>
    <scope>NUCLEOTIDE SEQUENCE</scope>
    <source>
        <strain evidence="6">F60SS</strain>
        <tissue evidence="6">Leaves</tissue>
    </source>
</reference>
<evidence type="ECO:0000256" key="2">
    <source>
        <dbReference type="ARBA" id="ARBA00023277"/>
    </source>
</evidence>
<reference evidence="6" key="2">
    <citation type="journal article" date="2023" name="Plants (Basel)">
        <title>Annotation of the Turnera subulata (Passifloraceae) Draft Genome Reveals the S-Locus Evolved after the Divergence of Turneroideae from Passifloroideae in a Stepwise Manner.</title>
        <authorList>
            <person name="Henning P.M."/>
            <person name="Roalson E.H."/>
            <person name="Mir W."/>
            <person name="McCubbin A.G."/>
            <person name="Shore J.S."/>
        </authorList>
    </citation>
    <scope>NUCLEOTIDE SEQUENCE</scope>
    <source>
        <strain evidence="6">F60SS</strain>
    </source>
</reference>
<dbReference type="AlphaFoldDB" id="A0A9Q0J8E1"/>
<dbReference type="PANTHER" id="PTHR31916:SF36">
    <property type="entry name" value="ALKALINE_NEUTRAL INVERTASE E, CHLOROPLASTIC"/>
    <property type="match status" value="1"/>
</dbReference>
<dbReference type="GO" id="GO:0005987">
    <property type="term" value="P:sucrose catabolic process"/>
    <property type="evidence" value="ECO:0007669"/>
    <property type="project" value="TreeGrafter"/>
</dbReference>
<keyword evidence="7" id="KW-1185">Reference proteome</keyword>
<dbReference type="GO" id="GO:0004575">
    <property type="term" value="F:sucrose alpha-glucosidase activity"/>
    <property type="evidence" value="ECO:0007669"/>
    <property type="project" value="TreeGrafter"/>
</dbReference>
<organism evidence="6 7">
    <name type="scientific">Turnera subulata</name>
    <dbReference type="NCBI Taxonomy" id="218843"/>
    <lineage>
        <taxon>Eukaryota</taxon>
        <taxon>Viridiplantae</taxon>
        <taxon>Streptophyta</taxon>
        <taxon>Embryophyta</taxon>
        <taxon>Tracheophyta</taxon>
        <taxon>Spermatophyta</taxon>
        <taxon>Magnoliopsida</taxon>
        <taxon>eudicotyledons</taxon>
        <taxon>Gunneridae</taxon>
        <taxon>Pentapetalae</taxon>
        <taxon>rosids</taxon>
        <taxon>fabids</taxon>
        <taxon>Malpighiales</taxon>
        <taxon>Passifloraceae</taxon>
        <taxon>Turnera</taxon>
    </lineage>
</organism>
<protein>
    <recommendedName>
        <fullName evidence="4">Alkaline/neutral invertase</fullName>
        <ecNumber evidence="4">3.2.1.26</ecNumber>
    </recommendedName>
</protein>
<keyword evidence="3 4" id="KW-0326">Glycosidase</keyword>
<dbReference type="EMBL" id="JAKUCV010005182">
    <property type="protein sequence ID" value="KAJ4832183.1"/>
    <property type="molecule type" value="Genomic_DNA"/>
</dbReference>
<feature type="chain" id="PRO_5040489515" description="Alkaline/neutral invertase" evidence="5">
    <location>
        <begin position="27"/>
        <end position="296"/>
    </location>
</feature>
<dbReference type="Pfam" id="PF12899">
    <property type="entry name" value="Glyco_hydro_100"/>
    <property type="match status" value="1"/>
</dbReference>
<accession>A0A9Q0J8E1</accession>
<evidence type="ECO:0000313" key="7">
    <source>
        <dbReference type="Proteomes" id="UP001141552"/>
    </source>
</evidence>
<keyword evidence="2 4" id="KW-0119">Carbohydrate metabolism</keyword>
<dbReference type="GO" id="GO:0033926">
    <property type="term" value="F:endo-alpha-N-acetylgalactosaminidase activity"/>
    <property type="evidence" value="ECO:0007669"/>
    <property type="project" value="UniProtKB-UniRule"/>
</dbReference>
<evidence type="ECO:0000256" key="4">
    <source>
        <dbReference type="RuleBase" id="RU367047"/>
    </source>
</evidence>
<comment type="caution">
    <text evidence="6">The sequence shown here is derived from an EMBL/GenBank/DDBJ whole genome shotgun (WGS) entry which is preliminary data.</text>
</comment>
<evidence type="ECO:0000313" key="6">
    <source>
        <dbReference type="EMBL" id="KAJ4832183.1"/>
    </source>
</evidence>
<evidence type="ECO:0000256" key="5">
    <source>
        <dbReference type="SAM" id="SignalP"/>
    </source>
</evidence>
<sequence length="296" mass="33153">MFSSPKRHRLICVAVFAIHLGEGVYGRFKLGKDYGDHHIPATVTGLFIEATLAEKLQREQRGGGEAGEERVLFAAAAIYFVGFSSRSRDGERDRHGSSGDIRRVAVAHRPTVPSAPFPFLIHFLRPPPPHRNPHLRRNGSRLSSRCCPGEYYWIDLKKTNEIYRYATEEYSYDAVNKFNIYPDQIPPWLVDFLPSKGGYLIGNLQPAHMDFRFFSLGNLWSISLVIPQWRILANVALAAKLDIKDGKIEAVNPVNLPLNPKHNLVDFAVLALAAASFITPSPLDLAINNDSTEAYT</sequence>
<name>A0A9Q0J8E1_9ROSI</name>
<keyword evidence="5" id="KW-0732">Signal</keyword>
<proteinExistence type="inferred from homology"/>
<dbReference type="EC" id="3.2.1.26" evidence="4"/>
<feature type="signal peptide" evidence="5">
    <location>
        <begin position="1"/>
        <end position="26"/>
    </location>
</feature>
<comment type="similarity">
    <text evidence="4">Belongs to the glycosyl hydrolase 100 family.</text>
</comment>
<dbReference type="Proteomes" id="UP001141552">
    <property type="component" value="Unassembled WGS sequence"/>
</dbReference>
<comment type="catalytic activity">
    <reaction evidence="4">
        <text>Hydrolysis of terminal non-reducing beta-D-fructofuranoside residues in beta-D-fructofuranosides.</text>
        <dbReference type="EC" id="3.2.1.26"/>
    </reaction>
</comment>
<dbReference type="PANTHER" id="PTHR31916">
    <property type="match status" value="1"/>
</dbReference>
<dbReference type="GO" id="GO:0009507">
    <property type="term" value="C:chloroplast"/>
    <property type="evidence" value="ECO:0007669"/>
    <property type="project" value="TreeGrafter"/>
</dbReference>